<dbReference type="Proteomes" id="UP001597451">
    <property type="component" value="Unassembled WGS sequence"/>
</dbReference>
<dbReference type="RefSeq" id="WP_379562490.1">
    <property type="nucleotide sequence ID" value="NZ_JBHUMX010000040.1"/>
</dbReference>
<feature type="chain" id="PRO_5045419544" evidence="3">
    <location>
        <begin position="24"/>
        <end position="271"/>
    </location>
</feature>
<sequence length="271" mass="29175">MKKLVASFAAGIIIAGAATTVSAEEYEVQPGDNLWQIAKDYNTTVDDLVNINELESNVIQPNQTLFINELYQVEKGDTLIGISNKFDTTVEDLKDWNELDSDLLTIGQELKIQGVNVAQEDKPAAEVEKKETKEQEVTTQNTASANKQEEKAEAKQVTKTEQKTEQAAKSEQKAEGKTISVTATAYTADCDGCSGVTSTGVDLNENPNAKVIAVDPNVIPLGSKVYVEGYGYATAADVGGAIKGNKIDLHVPSKDAAYDWGVRTVDVTVVE</sequence>
<dbReference type="PANTHER" id="PTHR39160:SF6">
    <property type="entry name" value="CELL WALL-BINDING PROTEIN YOCH"/>
    <property type="match status" value="1"/>
</dbReference>
<feature type="domain" description="LysM" evidence="4">
    <location>
        <begin position="69"/>
        <end position="112"/>
    </location>
</feature>
<dbReference type="Gene3D" id="2.40.40.10">
    <property type="entry name" value="RlpA-like domain"/>
    <property type="match status" value="1"/>
</dbReference>
<protein>
    <submittedName>
        <fullName evidence="5">LysM peptidoglycan-binding domain-containing protein</fullName>
    </submittedName>
</protein>
<dbReference type="InterPro" id="IPR018392">
    <property type="entry name" value="LysM"/>
</dbReference>
<dbReference type="SUPFAM" id="SSF50685">
    <property type="entry name" value="Barwin-like endoglucanases"/>
    <property type="match status" value="1"/>
</dbReference>
<dbReference type="PANTHER" id="PTHR39160">
    <property type="entry name" value="CELL WALL-BINDING PROTEIN YOCH"/>
    <property type="match status" value="1"/>
</dbReference>
<evidence type="ECO:0000256" key="3">
    <source>
        <dbReference type="SAM" id="SignalP"/>
    </source>
</evidence>
<dbReference type="InterPro" id="IPR036908">
    <property type="entry name" value="RlpA-like_sf"/>
</dbReference>
<gene>
    <name evidence="5" type="ORF">ACFSUN_13010</name>
</gene>
<dbReference type="EMBL" id="JBHUMX010000040">
    <property type="protein sequence ID" value="MFD2629699.1"/>
    <property type="molecule type" value="Genomic_DNA"/>
</dbReference>
<evidence type="ECO:0000313" key="6">
    <source>
        <dbReference type="Proteomes" id="UP001597451"/>
    </source>
</evidence>
<feature type="compositionally biased region" description="Basic and acidic residues" evidence="2">
    <location>
        <begin position="122"/>
        <end position="136"/>
    </location>
</feature>
<name>A0ABW5Q250_9BACI</name>
<dbReference type="SMART" id="SM00257">
    <property type="entry name" value="LysM"/>
    <property type="match status" value="2"/>
</dbReference>
<organism evidence="5 6">
    <name type="scientific">Oceanobacillus kapialis</name>
    <dbReference type="NCBI Taxonomy" id="481353"/>
    <lineage>
        <taxon>Bacteria</taxon>
        <taxon>Bacillati</taxon>
        <taxon>Bacillota</taxon>
        <taxon>Bacilli</taxon>
        <taxon>Bacillales</taxon>
        <taxon>Bacillaceae</taxon>
        <taxon>Oceanobacillus</taxon>
    </lineage>
</organism>
<reference evidence="6" key="1">
    <citation type="journal article" date="2019" name="Int. J. Syst. Evol. Microbiol.">
        <title>The Global Catalogue of Microorganisms (GCM) 10K type strain sequencing project: providing services to taxonomists for standard genome sequencing and annotation.</title>
        <authorList>
            <consortium name="The Broad Institute Genomics Platform"/>
            <consortium name="The Broad Institute Genome Sequencing Center for Infectious Disease"/>
            <person name="Wu L."/>
            <person name="Ma J."/>
        </authorList>
    </citation>
    <scope>NUCLEOTIDE SEQUENCE [LARGE SCALE GENOMIC DNA]</scope>
    <source>
        <strain evidence="6">TISTR 1858</strain>
    </source>
</reference>
<dbReference type="CDD" id="cd00118">
    <property type="entry name" value="LysM"/>
    <property type="match status" value="2"/>
</dbReference>
<feature type="domain" description="LysM" evidence="4">
    <location>
        <begin position="24"/>
        <end position="67"/>
    </location>
</feature>
<dbReference type="Gene3D" id="3.10.350.10">
    <property type="entry name" value="LysM domain"/>
    <property type="match status" value="2"/>
</dbReference>
<dbReference type="InterPro" id="IPR051933">
    <property type="entry name" value="Resuscitation_pf_RpfB"/>
</dbReference>
<evidence type="ECO:0000256" key="1">
    <source>
        <dbReference type="ARBA" id="ARBA00022729"/>
    </source>
</evidence>
<feature type="compositionally biased region" description="Basic and acidic residues" evidence="2">
    <location>
        <begin position="147"/>
        <end position="173"/>
    </location>
</feature>
<feature type="signal peptide" evidence="3">
    <location>
        <begin position="1"/>
        <end position="23"/>
    </location>
</feature>
<accession>A0ABW5Q250</accession>
<evidence type="ECO:0000259" key="4">
    <source>
        <dbReference type="PROSITE" id="PS51782"/>
    </source>
</evidence>
<evidence type="ECO:0000313" key="5">
    <source>
        <dbReference type="EMBL" id="MFD2629699.1"/>
    </source>
</evidence>
<dbReference type="Pfam" id="PF01476">
    <property type="entry name" value="LysM"/>
    <property type="match status" value="2"/>
</dbReference>
<dbReference type="InterPro" id="IPR010611">
    <property type="entry name" value="3D_dom"/>
</dbReference>
<keyword evidence="1 3" id="KW-0732">Signal</keyword>
<dbReference type="PROSITE" id="PS51782">
    <property type="entry name" value="LYSM"/>
    <property type="match status" value="2"/>
</dbReference>
<dbReference type="CDD" id="cd22786">
    <property type="entry name" value="DPBB_YuiC-like"/>
    <property type="match status" value="1"/>
</dbReference>
<comment type="caution">
    <text evidence="5">The sequence shown here is derived from an EMBL/GenBank/DDBJ whole genome shotgun (WGS) entry which is preliminary data.</text>
</comment>
<evidence type="ECO:0000256" key="2">
    <source>
        <dbReference type="SAM" id="MobiDB-lite"/>
    </source>
</evidence>
<feature type="region of interest" description="Disordered" evidence="2">
    <location>
        <begin position="122"/>
        <end position="173"/>
    </location>
</feature>
<dbReference type="SUPFAM" id="SSF54106">
    <property type="entry name" value="LysM domain"/>
    <property type="match status" value="2"/>
</dbReference>
<dbReference type="InterPro" id="IPR036779">
    <property type="entry name" value="LysM_dom_sf"/>
</dbReference>
<keyword evidence="6" id="KW-1185">Reference proteome</keyword>
<dbReference type="Pfam" id="PF06725">
    <property type="entry name" value="3D"/>
    <property type="match status" value="1"/>
</dbReference>
<proteinExistence type="predicted"/>